<name>A0A2T3KMX2_9GAMM</name>
<dbReference type="PANTHER" id="PTHR30255">
    <property type="entry name" value="SINGLE-STRANDED-DNA-SPECIFIC EXONUCLEASE RECJ"/>
    <property type="match status" value="1"/>
</dbReference>
<dbReference type="PANTHER" id="PTHR30255:SF2">
    <property type="entry name" value="SINGLE-STRANDED-DNA-SPECIFIC EXONUCLEASE RECJ"/>
    <property type="match status" value="1"/>
</dbReference>
<dbReference type="InterPro" id="IPR051673">
    <property type="entry name" value="SSDNA_exonuclease_RecJ"/>
</dbReference>
<evidence type="ECO:0000313" key="4">
    <source>
        <dbReference type="Proteomes" id="UP000241426"/>
    </source>
</evidence>
<sequence length="707" mass="79338">MDIRHKYIDEQKKIEAIHAGASELQSSIIGARSFDNDILVESVFSPSIPAIDPDSINHLNKAASRIARSIRMGELICIVFDFNTESLMSTLSLFKALTGSFNLPRSKVKVLSSNKHKDGLGFTVELVDRILTMSPTPTLVISVNQKGSPIGELDIYKKTMESKGLIGDVISVGDFYTSEELIKSSAFAIVNNKNPRNKLNGIDMSCSILMGILIGRVKTKLNERNAEKAVVRREDVLLFSAIATVVQTNNMLSPINRAVVKNGLDQINSVLSDKIDIPAWIGTILDGKQSVTCEFIRENIFSILDKASISEINGLVAMKFFLSESKGEAERNLFSLKQIKTHNIQNVGAITYAGAIETAKKQLSDSQTAISIFTSSLAIGVLDDIVDKLIETYGIPCCVFTPKNFTKRRISFSYAEKQGINLFSDLDENISIQLPDNEELYIVKQINTYTPKFYVRSTFSESDRAGQGREIEIEKAIALSPRKLFKGMSSKIHVHNTKNGKVCLDLSNWRKPLLYLENVYHIKGVLKSSPNINMEEIVSNLHKRDPKLFSSIQGSGSRLDLEMKYSNYEHFTDILKLEIQHYIETNKIELTPATYVDFIDNKTLDQVRTIDTKLVSEIEDLEPFGQNFEEPVFEFSATIEKFMEDEYGNTLRVKLDNVSDQSIIMRYSPDKSEKILSIGDTVKVVATVNYSKDVKKNSSELRVQKFF</sequence>
<dbReference type="GO" id="GO:0016787">
    <property type="term" value="F:hydrolase activity"/>
    <property type="evidence" value="ECO:0007669"/>
    <property type="project" value="UniProtKB-KW"/>
</dbReference>
<feature type="domain" description="RecJ OB" evidence="2">
    <location>
        <begin position="608"/>
        <end position="703"/>
    </location>
</feature>
<evidence type="ECO:0000313" key="3">
    <source>
        <dbReference type="EMBL" id="PSV01146.1"/>
    </source>
</evidence>
<dbReference type="EMBL" id="PYNF01000002">
    <property type="protein sequence ID" value="PSV01146.1"/>
    <property type="molecule type" value="Genomic_DNA"/>
</dbReference>
<accession>A0A2T3KMX2</accession>
<comment type="caution">
    <text evidence="3">The sequence shown here is derived from an EMBL/GenBank/DDBJ whole genome shotgun (WGS) entry which is preliminary data.</text>
</comment>
<dbReference type="Proteomes" id="UP000241426">
    <property type="component" value="Unassembled WGS sequence"/>
</dbReference>
<evidence type="ECO:0000259" key="2">
    <source>
        <dbReference type="Pfam" id="PF17768"/>
    </source>
</evidence>
<dbReference type="Pfam" id="PF17768">
    <property type="entry name" value="RecJ_OB"/>
    <property type="match status" value="1"/>
</dbReference>
<protein>
    <recommendedName>
        <fullName evidence="2">RecJ OB domain-containing protein</fullName>
    </recommendedName>
</protein>
<gene>
    <name evidence="3" type="ORF">C9J27_03745</name>
</gene>
<dbReference type="InterPro" id="IPR041122">
    <property type="entry name" value="RecJ_OB"/>
</dbReference>
<dbReference type="Gene3D" id="2.40.50.460">
    <property type="match status" value="1"/>
</dbReference>
<dbReference type="InterPro" id="IPR038763">
    <property type="entry name" value="DHH_sf"/>
</dbReference>
<keyword evidence="1" id="KW-0378">Hydrolase</keyword>
<dbReference type="Gene3D" id="3.90.1640.30">
    <property type="match status" value="1"/>
</dbReference>
<evidence type="ECO:0000256" key="1">
    <source>
        <dbReference type="ARBA" id="ARBA00022801"/>
    </source>
</evidence>
<dbReference type="RefSeq" id="WP_107288873.1">
    <property type="nucleotide sequence ID" value="NZ_PYNF01000002.1"/>
</dbReference>
<dbReference type="SUPFAM" id="SSF64182">
    <property type="entry name" value="DHH phosphoesterases"/>
    <property type="match status" value="1"/>
</dbReference>
<proteinExistence type="predicted"/>
<organism evidence="3 4">
    <name type="scientific">Photobacterium kishitanii</name>
    <dbReference type="NCBI Taxonomy" id="318456"/>
    <lineage>
        <taxon>Bacteria</taxon>
        <taxon>Pseudomonadati</taxon>
        <taxon>Pseudomonadota</taxon>
        <taxon>Gammaproteobacteria</taxon>
        <taxon>Vibrionales</taxon>
        <taxon>Vibrionaceae</taxon>
        <taxon>Photobacterium</taxon>
    </lineage>
</organism>
<dbReference type="AlphaFoldDB" id="A0A2T3KMX2"/>
<reference evidence="3 4" key="1">
    <citation type="submission" date="2018-01" db="EMBL/GenBank/DDBJ databases">
        <title>Whole genome sequencing of Histamine producing bacteria.</title>
        <authorList>
            <person name="Butler K."/>
        </authorList>
    </citation>
    <scope>NUCLEOTIDE SEQUENCE [LARGE SCALE GENOMIC DNA]</scope>
    <source>
        <strain evidence="3 4">FS-7.2</strain>
    </source>
</reference>